<dbReference type="EC" id="2.7.1.81" evidence="8"/>
<dbReference type="InterPro" id="IPR002575">
    <property type="entry name" value="Aminoglycoside_PTrfase"/>
</dbReference>
<dbReference type="InterPro" id="IPR050249">
    <property type="entry name" value="Pseudomonas-type_ThrB"/>
</dbReference>
<dbReference type="Gene3D" id="3.90.1200.10">
    <property type="match status" value="1"/>
</dbReference>
<proteinExistence type="inferred from homology"/>
<comment type="catalytic activity">
    <reaction evidence="6">
        <text>(5R)-5-hydroxy-L-lysine + GTP = (5R)-5-phosphooxy-L-lysine + GDP + H(+)</text>
        <dbReference type="Rhea" id="RHEA:19049"/>
        <dbReference type="ChEBI" id="CHEBI:15378"/>
        <dbReference type="ChEBI" id="CHEBI:37565"/>
        <dbReference type="ChEBI" id="CHEBI:57882"/>
        <dbReference type="ChEBI" id="CHEBI:58189"/>
        <dbReference type="ChEBI" id="CHEBI:58357"/>
        <dbReference type="EC" id="2.7.1.81"/>
    </reaction>
</comment>
<gene>
    <name evidence="11" type="ORF">JTE90_010942</name>
</gene>
<dbReference type="SUPFAM" id="SSF56112">
    <property type="entry name" value="Protein kinase-like (PK-like)"/>
    <property type="match status" value="1"/>
</dbReference>
<keyword evidence="3" id="KW-0963">Cytoplasm</keyword>
<evidence type="ECO:0000256" key="2">
    <source>
        <dbReference type="ARBA" id="ARBA00006219"/>
    </source>
</evidence>
<comment type="caution">
    <text evidence="11">The sequence shown here is derived from an EMBL/GenBank/DDBJ whole genome shotgun (WGS) entry which is preliminary data.</text>
</comment>
<dbReference type="EMBL" id="JAFNEN010000529">
    <property type="protein sequence ID" value="KAG8181169.1"/>
    <property type="molecule type" value="Genomic_DNA"/>
</dbReference>
<feature type="domain" description="Aminoglycoside phosphotransferase" evidence="10">
    <location>
        <begin position="75"/>
        <end position="309"/>
    </location>
</feature>
<dbReference type="PANTHER" id="PTHR21064">
    <property type="entry name" value="AMINOGLYCOSIDE PHOSPHOTRANSFERASE DOMAIN-CONTAINING PROTEIN-RELATED"/>
    <property type="match status" value="1"/>
</dbReference>
<comment type="similarity">
    <text evidence="2">Belongs to the aminoglycoside phosphotransferase family.</text>
</comment>
<accession>A0AAV6UAB0</accession>
<dbReference type="PANTHER" id="PTHR21064:SF1">
    <property type="entry name" value="HYDROXYLYSINE KINASE"/>
    <property type="match status" value="1"/>
</dbReference>
<evidence type="ECO:0000256" key="3">
    <source>
        <dbReference type="ARBA" id="ARBA00022490"/>
    </source>
</evidence>
<sequence>MASEIDLDNVLDNTNDALRAKPKVSPELAIELLKKLYGLEATEIKEMNSFVDRNFHVKVSQQHNNPYIDQILDSGYTLKIINTSKSSMEGHFDSMHTAVLHLDKKGLRVPVPVKNLNGTTWHLEKVPLMDEDSSEEKKCGVYLYTYIPGVPVSSIDNTYENLYQWGTLLAKFHKALEDLDCPPLKSKVILSSVKFIPLIANFMESLDEELRKKVRSVLERFQSEITENLCNLPEGFIHGDFNDHNIMAQPLAPGSNTYVADGMLDFEDIHYGPYAWDLGLMLGHTAVISKTLDPVDAIGHALAGYKSVRDLSDLEISVLKICLESRICQTLVFTNHCTKLDPDNAYISSLTQTEAKCAVLDLLSTVTREELLKRWNDIFASYSSN</sequence>
<dbReference type="GO" id="GO:0047992">
    <property type="term" value="F:hydroxylysine kinase activity"/>
    <property type="evidence" value="ECO:0007669"/>
    <property type="project" value="UniProtKB-EC"/>
</dbReference>
<reference evidence="11 12" key="1">
    <citation type="journal article" date="2022" name="Nat. Ecol. Evol.">
        <title>A masculinizing supergene underlies an exaggerated male reproductive morph in a spider.</title>
        <authorList>
            <person name="Hendrickx F."/>
            <person name="De Corte Z."/>
            <person name="Sonet G."/>
            <person name="Van Belleghem S.M."/>
            <person name="Kostlbacher S."/>
            <person name="Vangestel C."/>
        </authorList>
    </citation>
    <scope>NUCLEOTIDE SEQUENCE [LARGE SCALE GENOMIC DNA]</scope>
    <source>
        <strain evidence="11">W744_W776</strain>
    </source>
</reference>
<evidence type="ECO:0000256" key="5">
    <source>
        <dbReference type="ARBA" id="ARBA00022777"/>
    </source>
</evidence>
<evidence type="ECO:0000313" key="11">
    <source>
        <dbReference type="EMBL" id="KAG8181169.1"/>
    </source>
</evidence>
<evidence type="ECO:0000256" key="4">
    <source>
        <dbReference type="ARBA" id="ARBA00022679"/>
    </source>
</evidence>
<evidence type="ECO:0000256" key="1">
    <source>
        <dbReference type="ARBA" id="ARBA00004496"/>
    </source>
</evidence>
<evidence type="ECO:0000256" key="7">
    <source>
        <dbReference type="ARBA" id="ARBA00037368"/>
    </source>
</evidence>
<dbReference type="AlphaFoldDB" id="A0AAV6UAB0"/>
<dbReference type="InterPro" id="IPR011009">
    <property type="entry name" value="Kinase-like_dom_sf"/>
</dbReference>
<dbReference type="Proteomes" id="UP000827092">
    <property type="component" value="Unassembled WGS sequence"/>
</dbReference>
<evidence type="ECO:0000256" key="6">
    <source>
        <dbReference type="ARBA" id="ARBA00036820"/>
    </source>
</evidence>
<evidence type="ECO:0000313" key="12">
    <source>
        <dbReference type="Proteomes" id="UP000827092"/>
    </source>
</evidence>
<dbReference type="GO" id="GO:0005737">
    <property type="term" value="C:cytoplasm"/>
    <property type="evidence" value="ECO:0007669"/>
    <property type="project" value="UniProtKB-SubCell"/>
</dbReference>
<name>A0AAV6UAB0_9ARAC</name>
<evidence type="ECO:0000259" key="10">
    <source>
        <dbReference type="Pfam" id="PF01636"/>
    </source>
</evidence>
<comment type="function">
    <text evidence="7">Catalyzes the GTP-dependent phosphorylation of 5-hydroxy-L-lysine.</text>
</comment>
<evidence type="ECO:0000256" key="9">
    <source>
        <dbReference type="ARBA" id="ARBA00040505"/>
    </source>
</evidence>
<keyword evidence="4" id="KW-0808">Transferase</keyword>
<dbReference type="Pfam" id="PF01636">
    <property type="entry name" value="APH"/>
    <property type="match status" value="1"/>
</dbReference>
<keyword evidence="5" id="KW-0418">Kinase</keyword>
<organism evidence="11 12">
    <name type="scientific">Oedothorax gibbosus</name>
    <dbReference type="NCBI Taxonomy" id="931172"/>
    <lineage>
        <taxon>Eukaryota</taxon>
        <taxon>Metazoa</taxon>
        <taxon>Ecdysozoa</taxon>
        <taxon>Arthropoda</taxon>
        <taxon>Chelicerata</taxon>
        <taxon>Arachnida</taxon>
        <taxon>Araneae</taxon>
        <taxon>Araneomorphae</taxon>
        <taxon>Entelegynae</taxon>
        <taxon>Araneoidea</taxon>
        <taxon>Linyphiidae</taxon>
        <taxon>Erigoninae</taxon>
        <taxon>Oedothorax</taxon>
    </lineage>
</organism>
<comment type="subcellular location">
    <subcellularLocation>
        <location evidence="1">Cytoplasm</location>
    </subcellularLocation>
</comment>
<evidence type="ECO:0000256" key="8">
    <source>
        <dbReference type="ARBA" id="ARBA00038873"/>
    </source>
</evidence>
<protein>
    <recommendedName>
        <fullName evidence="9">Hydroxylysine kinase</fullName>
        <ecNumber evidence="8">2.7.1.81</ecNumber>
    </recommendedName>
</protein>
<dbReference type="Gene3D" id="3.30.200.20">
    <property type="entry name" value="Phosphorylase Kinase, domain 1"/>
    <property type="match status" value="1"/>
</dbReference>
<keyword evidence="12" id="KW-1185">Reference proteome</keyword>